<feature type="domain" description="Outer membrane protein beta-barrel" evidence="3">
    <location>
        <begin position="6"/>
        <end position="157"/>
    </location>
</feature>
<organism evidence="4 5">
    <name type="scientific">Marinigracilibium pacificum</name>
    <dbReference type="NCBI Taxonomy" id="2729599"/>
    <lineage>
        <taxon>Bacteria</taxon>
        <taxon>Pseudomonadati</taxon>
        <taxon>Bacteroidota</taxon>
        <taxon>Cytophagia</taxon>
        <taxon>Cytophagales</taxon>
        <taxon>Flammeovirgaceae</taxon>
        <taxon>Marinigracilibium</taxon>
    </lineage>
</organism>
<dbReference type="Proteomes" id="UP000559010">
    <property type="component" value="Unassembled WGS sequence"/>
</dbReference>
<feature type="chain" id="PRO_5032905008" evidence="2">
    <location>
        <begin position="21"/>
        <end position="183"/>
    </location>
</feature>
<evidence type="ECO:0000256" key="1">
    <source>
        <dbReference type="ARBA" id="ARBA00022729"/>
    </source>
</evidence>
<evidence type="ECO:0000256" key="2">
    <source>
        <dbReference type="SAM" id="SignalP"/>
    </source>
</evidence>
<protein>
    <submittedName>
        <fullName evidence="4">Porin family protein</fullName>
    </submittedName>
</protein>
<proteinExistence type="predicted"/>
<dbReference type="InterPro" id="IPR027385">
    <property type="entry name" value="Beta-barrel_OMP"/>
</dbReference>
<feature type="signal peptide" evidence="2">
    <location>
        <begin position="1"/>
        <end position="20"/>
    </location>
</feature>
<accession>A0A848J912</accession>
<keyword evidence="5" id="KW-1185">Reference proteome</keyword>
<comment type="caution">
    <text evidence="4">The sequence shown here is derived from an EMBL/GenBank/DDBJ whole genome shotgun (WGS) entry which is preliminary data.</text>
</comment>
<dbReference type="EMBL" id="JABBNU010000008">
    <property type="protein sequence ID" value="NMM49542.1"/>
    <property type="molecule type" value="Genomic_DNA"/>
</dbReference>
<reference evidence="4 5" key="1">
    <citation type="submission" date="2020-04" db="EMBL/GenBank/DDBJ databases">
        <title>Flammeovirgaceae bacterium KN852 isolated from deep sea.</title>
        <authorList>
            <person name="Zhang D.-C."/>
        </authorList>
    </citation>
    <scope>NUCLEOTIDE SEQUENCE [LARGE SCALE GENOMIC DNA]</scope>
    <source>
        <strain evidence="4 5">KN852</strain>
    </source>
</reference>
<sequence>MKKLLFAIAALVFINVAANAQEFKPFSVGVDLGYGIPTGDKLNGGIIFAVEPAWKFNDQLEASLRYEGAVLAGVSEDGTEVDASAIGSWLIGGRYFLNTNDFRPFAGLGLGIFNIASTTAIDENFETFEVGGTKFGFAPKVGFQFKHIRLAAEYNAVLGVEEQLGSQNYLSIKFGAVIGGGRF</sequence>
<dbReference type="Pfam" id="PF13505">
    <property type="entry name" value="OMP_b-brl"/>
    <property type="match status" value="1"/>
</dbReference>
<dbReference type="AlphaFoldDB" id="A0A848J912"/>
<keyword evidence="1 2" id="KW-0732">Signal</keyword>
<evidence type="ECO:0000313" key="4">
    <source>
        <dbReference type="EMBL" id="NMM49542.1"/>
    </source>
</evidence>
<dbReference type="InterPro" id="IPR011250">
    <property type="entry name" value="OMP/PagP_B-barrel"/>
</dbReference>
<dbReference type="SUPFAM" id="SSF56925">
    <property type="entry name" value="OMPA-like"/>
    <property type="match status" value="1"/>
</dbReference>
<evidence type="ECO:0000259" key="3">
    <source>
        <dbReference type="Pfam" id="PF13505"/>
    </source>
</evidence>
<name>A0A848J912_9BACT</name>
<dbReference type="Gene3D" id="2.40.160.20">
    <property type="match status" value="1"/>
</dbReference>
<dbReference type="RefSeq" id="WP_169682748.1">
    <property type="nucleotide sequence ID" value="NZ_JABBNU010000008.1"/>
</dbReference>
<evidence type="ECO:0000313" key="5">
    <source>
        <dbReference type="Proteomes" id="UP000559010"/>
    </source>
</evidence>
<gene>
    <name evidence="4" type="ORF">HH304_14130</name>
</gene>